<reference evidence="1" key="1">
    <citation type="journal article" date="2012" name="Science">
        <title>Fermentation, hydrogen, and sulfur metabolism in multiple uncultivated bacterial phyla.</title>
        <authorList>
            <person name="Wrighton K.C."/>
            <person name="Thomas B.C."/>
            <person name="Sharon I."/>
            <person name="Miller C.S."/>
            <person name="Castelle C.J."/>
            <person name="VerBerkmoes N.C."/>
            <person name="Wilkins M.J."/>
            <person name="Hettich R.L."/>
            <person name="Lipton M.S."/>
            <person name="Williams K.H."/>
            <person name="Long P.E."/>
            <person name="Banfield J.F."/>
        </authorList>
    </citation>
    <scope>NUCLEOTIDE SEQUENCE [LARGE SCALE GENOMIC DNA]</scope>
</reference>
<evidence type="ECO:0000313" key="1">
    <source>
        <dbReference type="EMBL" id="EKE27350.1"/>
    </source>
</evidence>
<accession>K2GVJ8</accession>
<dbReference type="AlphaFoldDB" id="K2GVJ8"/>
<name>K2GVJ8_9BACT</name>
<gene>
    <name evidence="1" type="ORF">ACD_3C00223G0027</name>
</gene>
<evidence type="ECO:0008006" key="2">
    <source>
        <dbReference type="Google" id="ProtNLM"/>
    </source>
</evidence>
<proteinExistence type="predicted"/>
<sequence length="175" mass="20878">MGFILQKDYVIIKKHGIVILYILARFVFAMLIVIWLFLISYLFRSSLREDLVLFFLYPVQMIILVYAFSKLAQGYIFYYNDLIIFIHDKVIIMKSSLFLQDDLEVIDTSKVMKIDVQCHGFFANLVWYGNLVIEQQRDELRILHFVPKPYKALQLLREKTAYLNTNQDINFFKLN</sequence>
<dbReference type="EMBL" id="AMFJ01000497">
    <property type="protein sequence ID" value="EKE27350.1"/>
    <property type="molecule type" value="Genomic_DNA"/>
</dbReference>
<organism evidence="1">
    <name type="scientific">uncultured bacterium</name>
    <name type="common">gcode 4</name>
    <dbReference type="NCBI Taxonomy" id="1234023"/>
    <lineage>
        <taxon>Bacteria</taxon>
        <taxon>environmental samples</taxon>
    </lineage>
</organism>
<comment type="caution">
    <text evidence="1">The sequence shown here is derived from an EMBL/GenBank/DDBJ whole genome shotgun (WGS) entry which is preliminary data.</text>
</comment>
<protein>
    <recommendedName>
        <fullName evidence="2">DUF304 domain-containing protein</fullName>
    </recommendedName>
</protein>